<dbReference type="EMBL" id="JAIXNE010000006">
    <property type="protein sequence ID" value="MCA6078577.1"/>
    <property type="molecule type" value="Genomic_DNA"/>
</dbReference>
<evidence type="ECO:0000313" key="3">
    <source>
        <dbReference type="Proteomes" id="UP001139409"/>
    </source>
</evidence>
<dbReference type="Pfam" id="PF03168">
    <property type="entry name" value="LEA_2"/>
    <property type="match status" value="1"/>
</dbReference>
<evidence type="ECO:0000259" key="1">
    <source>
        <dbReference type="Pfam" id="PF03168"/>
    </source>
</evidence>
<dbReference type="SUPFAM" id="SSF117070">
    <property type="entry name" value="LEA14-like"/>
    <property type="match status" value="1"/>
</dbReference>
<keyword evidence="3" id="KW-1185">Reference proteome</keyword>
<dbReference type="InterPro" id="IPR004864">
    <property type="entry name" value="LEA_2"/>
</dbReference>
<proteinExistence type="predicted"/>
<evidence type="ECO:0000313" key="2">
    <source>
        <dbReference type="EMBL" id="MCA6078577.1"/>
    </source>
</evidence>
<comment type="caution">
    <text evidence="2">The sequence shown here is derived from an EMBL/GenBank/DDBJ whole genome shotgun (WGS) entry which is preliminary data.</text>
</comment>
<dbReference type="PROSITE" id="PS51257">
    <property type="entry name" value="PROKAR_LIPOPROTEIN"/>
    <property type="match status" value="1"/>
</dbReference>
<reference evidence="2" key="1">
    <citation type="submission" date="2021-09" db="EMBL/GenBank/DDBJ databases">
        <title>Fulvivirga sp. isolated from coastal sediment.</title>
        <authorList>
            <person name="Yu H."/>
        </authorList>
    </citation>
    <scope>NUCLEOTIDE SEQUENCE</scope>
    <source>
        <strain evidence="2">1062</strain>
    </source>
</reference>
<gene>
    <name evidence="2" type="ORF">LDX50_27130</name>
</gene>
<accession>A0A9X1HY06</accession>
<name>A0A9X1HY06_9BACT</name>
<dbReference type="Proteomes" id="UP001139409">
    <property type="component" value="Unassembled WGS sequence"/>
</dbReference>
<feature type="domain" description="Late embryogenesis abundant protein LEA-2 subgroup" evidence="1">
    <location>
        <begin position="51"/>
        <end position="141"/>
    </location>
</feature>
<dbReference type="AlphaFoldDB" id="A0A9X1HY06"/>
<protein>
    <submittedName>
        <fullName evidence="2">LEA type 2 family protein</fullName>
    </submittedName>
</protein>
<sequence length="149" mass="16600">MKNFLLVIILISGLASCKGPEEAPEFKYVENVRVTNVTDKEAYLNADAVFYNPNEQGMTLRGIDVDLFIEGREVGRIEQSNKIKIPASSDFKIPLDATFRIGDVGVLNTVLGMLGGKKLSVRYMGYIKVTMNGLPVRVPVDYESEVRLR</sequence>
<dbReference type="RefSeq" id="WP_225699433.1">
    <property type="nucleotide sequence ID" value="NZ_JAIXNE010000006.1"/>
</dbReference>
<organism evidence="2 3">
    <name type="scientific">Fulvivirga sedimenti</name>
    <dbReference type="NCBI Taxonomy" id="2879465"/>
    <lineage>
        <taxon>Bacteria</taxon>
        <taxon>Pseudomonadati</taxon>
        <taxon>Bacteroidota</taxon>
        <taxon>Cytophagia</taxon>
        <taxon>Cytophagales</taxon>
        <taxon>Fulvivirgaceae</taxon>
        <taxon>Fulvivirga</taxon>
    </lineage>
</organism>
<dbReference type="Gene3D" id="2.60.40.1820">
    <property type="match status" value="1"/>
</dbReference>